<evidence type="ECO:0000256" key="1">
    <source>
        <dbReference type="SAM" id="Coils"/>
    </source>
</evidence>
<feature type="region of interest" description="Disordered" evidence="2">
    <location>
        <begin position="196"/>
        <end position="216"/>
    </location>
</feature>
<sequence>MAFSRVFKPHVLFNGGRGIAGFGSRFLSEGVLESSSGSAVSGESRRSSSSSSVFRKGSGTVVGRSLALYRREYDRQIAELRKKYAAEQERKKREEMQVKKLERERIMLEKAQRLVIKKQQAEIRAREVEEEAKALRLTLEKQREQKAAYRQWKEKRLVRIRAREKESIRQQSSSWIEEKDLERRIVDALVDPFYLSGSWAASPDRDMGIDEDSDDE</sequence>
<reference evidence="3" key="1">
    <citation type="submission" date="2024-03" db="EMBL/GenBank/DDBJ databases">
        <authorList>
            <consortium name="ELIXIR-Norway"/>
            <consortium name="Elixir Norway"/>
        </authorList>
    </citation>
    <scope>NUCLEOTIDE SEQUENCE</scope>
</reference>
<dbReference type="PANTHER" id="PTHR36402">
    <property type="entry name" value="EXPRESSED PROTEIN"/>
    <property type="match status" value="1"/>
</dbReference>
<keyword evidence="1" id="KW-0175">Coiled coil</keyword>
<gene>
    <name evidence="3" type="ORF">CSSPJE1EN2_LOCUS6811</name>
</gene>
<feature type="region of interest" description="Disordered" evidence="2">
    <location>
        <begin position="35"/>
        <end position="59"/>
    </location>
</feature>
<accession>A0ABP1AN95</accession>
<evidence type="ECO:0000256" key="2">
    <source>
        <dbReference type="SAM" id="MobiDB-lite"/>
    </source>
</evidence>
<organism evidence="3 4">
    <name type="scientific">Sphagnum jensenii</name>
    <dbReference type="NCBI Taxonomy" id="128206"/>
    <lineage>
        <taxon>Eukaryota</taxon>
        <taxon>Viridiplantae</taxon>
        <taxon>Streptophyta</taxon>
        <taxon>Embryophyta</taxon>
        <taxon>Bryophyta</taxon>
        <taxon>Sphagnophytina</taxon>
        <taxon>Sphagnopsida</taxon>
        <taxon>Sphagnales</taxon>
        <taxon>Sphagnaceae</taxon>
        <taxon>Sphagnum</taxon>
    </lineage>
</organism>
<evidence type="ECO:0000313" key="3">
    <source>
        <dbReference type="EMBL" id="CAK9863816.1"/>
    </source>
</evidence>
<evidence type="ECO:0000313" key="4">
    <source>
        <dbReference type="Proteomes" id="UP001497522"/>
    </source>
</evidence>
<proteinExistence type="predicted"/>
<name>A0ABP1AN95_9BRYO</name>
<protein>
    <submittedName>
        <fullName evidence="3">Uncharacterized protein</fullName>
    </submittedName>
</protein>
<feature type="coiled-coil region" evidence="1">
    <location>
        <begin position="70"/>
        <end position="145"/>
    </location>
</feature>
<dbReference type="EMBL" id="OZ023715">
    <property type="protein sequence ID" value="CAK9863816.1"/>
    <property type="molecule type" value="Genomic_DNA"/>
</dbReference>
<dbReference type="PANTHER" id="PTHR36402:SF1">
    <property type="entry name" value="EXPRESSED PROTEIN"/>
    <property type="match status" value="1"/>
</dbReference>
<dbReference type="Proteomes" id="UP001497522">
    <property type="component" value="Chromosome 14"/>
</dbReference>
<keyword evidence="4" id="KW-1185">Reference proteome</keyword>